<feature type="region of interest" description="Disordered" evidence="1">
    <location>
        <begin position="1"/>
        <end position="41"/>
    </location>
</feature>
<reference evidence="2 3" key="1">
    <citation type="submission" date="2024-01" db="EMBL/GenBank/DDBJ databases">
        <title>The genomes of 5 underutilized Papilionoideae crops provide insights into root nodulation and disease resistanc.</title>
        <authorList>
            <person name="Jiang F."/>
        </authorList>
    </citation>
    <scope>NUCLEOTIDE SEQUENCE [LARGE SCALE GENOMIC DNA]</scope>
    <source>
        <strain evidence="2">LVBAO_FW01</strain>
        <tissue evidence="2">Leaves</tissue>
    </source>
</reference>
<protein>
    <submittedName>
        <fullName evidence="2">Uncharacterized protein</fullName>
    </submittedName>
</protein>
<dbReference type="Proteomes" id="UP001367508">
    <property type="component" value="Unassembled WGS sequence"/>
</dbReference>
<dbReference type="AlphaFoldDB" id="A0AAN9PQ45"/>
<evidence type="ECO:0000313" key="3">
    <source>
        <dbReference type="Proteomes" id="UP001367508"/>
    </source>
</evidence>
<comment type="caution">
    <text evidence="2">The sequence shown here is derived from an EMBL/GenBank/DDBJ whole genome shotgun (WGS) entry which is preliminary data.</text>
</comment>
<keyword evidence="3" id="KW-1185">Reference proteome</keyword>
<sequence>MSVVWANDGGYRNQKQRRGQGNDEPKNVNWRQKQRNGLSKCDELKPRDHIYNRFENLRLHVAEVSILAIKEMAMV</sequence>
<evidence type="ECO:0000256" key="1">
    <source>
        <dbReference type="SAM" id="MobiDB-lite"/>
    </source>
</evidence>
<dbReference type="EMBL" id="JAYMYQ010000011">
    <property type="protein sequence ID" value="KAK7305613.1"/>
    <property type="molecule type" value="Genomic_DNA"/>
</dbReference>
<accession>A0AAN9PQ45</accession>
<proteinExistence type="predicted"/>
<gene>
    <name evidence="2" type="ORF">VNO77_43519</name>
</gene>
<name>A0AAN9PQ45_CANGL</name>
<evidence type="ECO:0000313" key="2">
    <source>
        <dbReference type="EMBL" id="KAK7305613.1"/>
    </source>
</evidence>
<organism evidence="2 3">
    <name type="scientific">Canavalia gladiata</name>
    <name type="common">Sword bean</name>
    <name type="synonym">Dolichos gladiatus</name>
    <dbReference type="NCBI Taxonomy" id="3824"/>
    <lineage>
        <taxon>Eukaryota</taxon>
        <taxon>Viridiplantae</taxon>
        <taxon>Streptophyta</taxon>
        <taxon>Embryophyta</taxon>
        <taxon>Tracheophyta</taxon>
        <taxon>Spermatophyta</taxon>
        <taxon>Magnoliopsida</taxon>
        <taxon>eudicotyledons</taxon>
        <taxon>Gunneridae</taxon>
        <taxon>Pentapetalae</taxon>
        <taxon>rosids</taxon>
        <taxon>fabids</taxon>
        <taxon>Fabales</taxon>
        <taxon>Fabaceae</taxon>
        <taxon>Papilionoideae</taxon>
        <taxon>50 kb inversion clade</taxon>
        <taxon>NPAAA clade</taxon>
        <taxon>indigoferoid/millettioid clade</taxon>
        <taxon>Phaseoleae</taxon>
        <taxon>Canavalia</taxon>
    </lineage>
</organism>